<sequence>MERHEYPPAGVVHTADCEDAPPGLLTLPAQALRGSHDRPHRCVNSAAVAANRPLVIERVAYEPHPYEESTIHPVDATKPLCRTCRGTHGVDPAAYRPQQPTLLLPR</sequence>
<keyword evidence="2" id="KW-1185">Reference proteome</keyword>
<dbReference type="Proteomes" id="UP000320239">
    <property type="component" value="Unassembled WGS sequence"/>
</dbReference>
<dbReference type="OrthoDB" id="3296461at2"/>
<dbReference type="RefSeq" id="WP_122975994.1">
    <property type="nucleotide sequence ID" value="NZ_BOMX01000122.1"/>
</dbReference>
<evidence type="ECO:0000313" key="1">
    <source>
        <dbReference type="EMBL" id="TWG26746.1"/>
    </source>
</evidence>
<name>A0A561WSC0_ACTTI</name>
<proteinExistence type="predicted"/>
<comment type="caution">
    <text evidence="1">The sequence shown here is derived from an EMBL/GenBank/DDBJ whole genome shotgun (WGS) entry which is preliminary data.</text>
</comment>
<evidence type="ECO:0000313" key="2">
    <source>
        <dbReference type="Proteomes" id="UP000320239"/>
    </source>
</evidence>
<dbReference type="AlphaFoldDB" id="A0A561WSC0"/>
<reference evidence="1 2" key="1">
    <citation type="submission" date="2019-06" db="EMBL/GenBank/DDBJ databases">
        <title>Sequencing the genomes of 1000 actinobacteria strains.</title>
        <authorList>
            <person name="Klenk H.-P."/>
        </authorList>
    </citation>
    <scope>NUCLEOTIDE SEQUENCE [LARGE SCALE GENOMIC DNA]</scope>
    <source>
        <strain evidence="1 2">DSM 43866</strain>
    </source>
</reference>
<accession>A0A561WSC0</accession>
<dbReference type="EMBL" id="VIWY01000001">
    <property type="protein sequence ID" value="TWG26746.1"/>
    <property type="molecule type" value="Genomic_DNA"/>
</dbReference>
<gene>
    <name evidence="1" type="ORF">FHX34_1011744</name>
</gene>
<organism evidence="1 2">
    <name type="scientific">Actinoplanes teichomyceticus</name>
    <dbReference type="NCBI Taxonomy" id="1867"/>
    <lineage>
        <taxon>Bacteria</taxon>
        <taxon>Bacillati</taxon>
        <taxon>Actinomycetota</taxon>
        <taxon>Actinomycetes</taxon>
        <taxon>Micromonosporales</taxon>
        <taxon>Micromonosporaceae</taxon>
        <taxon>Actinoplanes</taxon>
    </lineage>
</organism>
<protein>
    <submittedName>
        <fullName evidence="1">Uncharacterized protein</fullName>
    </submittedName>
</protein>